<feature type="transmembrane region" description="Helical" evidence="5">
    <location>
        <begin position="462"/>
        <end position="483"/>
    </location>
</feature>
<keyword evidence="4 5" id="KW-0472">Membrane</keyword>
<dbReference type="GO" id="GO:0012505">
    <property type="term" value="C:endomembrane system"/>
    <property type="evidence" value="ECO:0007669"/>
    <property type="project" value="UniProtKB-SubCell"/>
</dbReference>
<feature type="transmembrane region" description="Helical" evidence="5">
    <location>
        <begin position="15"/>
        <end position="37"/>
    </location>
</feature>
<dbReference type="NCBIfam" id="TIGR01770">
    <property type="entry name" value="NDH_I_N"/>
    <property type="match status" value="1"/>
</dbReference>
<feature type="transmembrane region" description="Helical" evidence="5">
    <location>
        <begin position="118"/>
        <end position="134"/>
    </location>
</feature>
<name>A0A4V3EIP0_9ACTN</name>
<evidence type="ECO:0000313" key="9">
    <source>
        <dbReference type="Proteomes" id="UP000294558"/>
    </source>
</evidence>
<feature type="transmembrane region" description="Helical" evidence="5">
    <location>
        <begin position="387"/>
        <end position="409"/>
    </location>
</feature>
<dbReference type="PANTHER" id="PTHR22773">
    <property type="entry name" value="NADH DEHYDROGENASE"/>
    <property type="match status" value="1"/>
</dbReference>
<dbReference type="EC" id="7.1.1.-" evidence="5"/>
<protein>
    <recommendedName>
        <fullName evidence="5">NADH-quinone oxidoreductase subunit N</fullName>
        <ecNumber evidence="5">7.1.1.-</ecNumber>
    </recommendedName>
    <alternativeName>
        <fullName evidence="5">NADH dehydrogenase I subunit N</fullName>
    </alternativeName>
    <alternativeName>
        <fullName evidence="5">NDH-1 subunit N</fullName>
    </alternativeName>
</protein>
<dbReference type="OrthoDB" id="9811718at2"/>
<feature type="transmembrane region" description="Helical" evidence="5">
    <location>
        <begin position="254"/>
        <end position="275"/>
    </location>
</feature>
<dbReference type="RefSeq" id="WP_133867723.1">
    <property type="nucleotide sequence ID" value="NZ_SOAU01000001.1"/>
</dbReference>
<evidence type="ECO:0000256" key="4">
    <source>
        <dbReference type="ARBA" id="ARBA00023136"/>
    </source>
</evidence>
<reference evidence="8 9" key="1">
    <citation type="submission" date="2019-03" db="EMBL/GenBank/DDBJ databases">
        <title>Sequencing the genomes of 1000 actinobacteria strains.</title>
        <authorList>
            <person name="Klenk H.-P."/>
        </authorList>
    </citation>
    <scope>NUCLEOTIDE SEQUENCE [LARGE SCALE GENOMIC DNA]</scope>
    <source>
        <strain evidence="8 9">DSM 18936</strain>
    </source>
</reference>
<feature type="transmembrane region" description="Helical" evidence="5">
    <location>
        <begin position="287"/>
        <end position="306"/>
    </location>
</feature>
<organism evidence="8 9">
    <name type="scientific">Ilumatobacter fluminis</name>
    <dbReference type="NCBI Taxonomy" id="467091"/>
    <lineage>
        <taxon>Bacteria</taxon>
        <taxon>Bacillati</taxon>
        <taxon>Actinomycetota</taxon>
        <taxon>Acidimicrobiia</taxon>
        <taxon>Acidimicrobiales</taxon>
        <taxon>Ilumatobacteraceae</taxon>
        <taxon>Ilumatobacter</taxon>
    </lineage>
</organism>
<evidence type="ECO:0000256" key="5">
    <source>
        <dbReference type="HAMAP-Rule" id="MF_00445"/>
    </source>
</evidence>
<feature type="transmembrane region" description="Helical" evidence="5">
    <location>
        <begin position="218"/>
        <end position="242"/>
    </location>
</feature>
<comment type="subcellular location">
    <subcellularLocation>
        <location evidence="5">Cell membrane</location>
        <topology evidence="5">Multi-pass membrane protein</topology>
    </subcellularLocation>
    <subcellularLocation>
        <location evidence="1">Endomembrane system</location>
        <topology evidence="1">Multi-pass membrane protein</topology>
    </subcellularLocation>
    <subcellularLocation>
        <location evidence="6">Membrane</location>
        <topology evidence="6">Multi-pass membrane protein</topology>
    </subcellularLocation>
</comment>
<dbReference type="GO" id="GO:0050136">
    <property type="term" value="F:NADH dehydrogenase (quinone) (non-electrogenic) activity"/>
    <property type="evidence" value="ECO:0007669"/>
    <property type="project" value="UniProtKB-UniRule"/>
</dbReference>
<feature type="transmembrane region" description="Helical" evidence="5">
    <location>
        <begin position="86"/>
        <end position="106"/>
    </location>
</feature>
<dbReference type="AlphaFoldDB" id="A0A4V3EIP0"/>
<sequence>MLAQDPNFVAPEIEWWHLSPILTLVGGALLLLLVGALTLRWPKGLYGIVTILTAAVAGVFAFLQWGDIDDNGPATIVDGALAYDHLTLFLTMTICAALVLVALVTIDELAIAGKDAPEMYAMFLVAATGGIVMASANDMIVLFLGLETLSLALYVLAASYRTPESQESGLKYFVLGGFASAVFLYGIALVYGGTQSTNISEIAASFTTNVSLDGDSTLVLAGLALLIVGLGFKVAAVPFHVWSPDVYQGAPNQVTAFMASVGKAAAFAAMLRVLLVALPFQRDDWRPVIWVLAVLSLVIGSLLAAVQTDVKRMLAYSSVSHAGFILVGVEAAGHAGPNSGMESVVEYLLFYSVLTIGSFAVVAVVAHSNGGDTSISAFNGLARRRPAVTLALTVFLLAQAGVPFTTGFVAKFGVIQAAVDVNSYAIGIIAMLSAVIAAFMYLRIMVSAWLTTDDTDAPKEQVPFATALAVGVAAVFTVVVGIYPEWLLEAAESVAIYAR</sequence>
<keyword evidence="5" id="KW-0874">Quinone</keyword>
<evidence type="ECO:0000256" key="2">
    <source>
        <dbReference type="ARBA" id="ARBA00022692"/>
    </source>
</evidence>
<keyword evidence="2 5" id="KW-0812">Transmembrane</keyword>
<proteinExistence type="inferred from homology"/>
<keyword evidence="3 5" id="KW-1133">Transmembrane helix</keyword>
<dbReference type="HAMAP" id="MF_00445">
    <property type="entry name" value="NDH1_NuoN_1"/>
    <property type="match status" value="1"/>
</dbReference>
<comment type="caution">
    <text evidence="8">The sequence shown here is derived from an EMBL/GenBank/DDBJ whole genome shotgun (WGS) entry which is preliminary data.</text>
</comment>
<dbReference type="GO" id="GO:0008137">
    <property type="term" value="F:NADH dehydrogenase (ubiquinone) activity"/>
    <property type="evidence" value="ECO:0007669"/>
    <property type="project" value="InterPro"/>
</dbReference>
<dbReference type="GO" id="GO:0005886">
    <property type="term" value="C:plasma membrane"/>
    <property type="evidence" value="ECO:0007669"/>
    <property type="project" value="UniProtKB-SubCell"/>
</dbReference>
<dbReference type="InterPro" id="IPR010096">
    <property type="entry name" value="NADH-Q_OxRdtase_suN/2"/>
</dbReference>
<comment type="function">
    <text evidence="5">NDH-1 shuttles electrons from NADH, via FMN and iron-sulfur (Fe-S) centers, to quinones in the respiratory chain. The immediate electron acceptor for the enzyme in this species is believed to be a menaquinone. Couples the redox reaction to proton translocation (for every two electrons transferred, four hydrogen ions are translocated across the cytoplasmic membrane), and thus conserves the redox energy in a proton gradient.</text>
</comment>
<keyword evidence="5" id="KW-0813">Transport</keyword>
<keyword evidence="9" id="KW-1185">Reference proteome</keyword>
<comment type="subunit">
    <text evidence="5">NDH-1 is composed of 14 different subunits. Subunits NuoA, H, J, K, L, M, N constitute the membrane sector of the complex.</text>
</comment>
<keyword evidence="5" id="KW-1003">Cell membrane</keyword>
<feature type="transmembrane region" description="Helical" evidence="5">
    <location>
        <begin position="44"/>
        <end position="66"/>
    </location>
</feature>
<accession>A0A4V3EIP0</accession>
<dbReference type="InterPro" id="IPR001750">
    <property type="entry name" value="ND/Mrp_TM"/>
</dbReference>
<keyword evidence="5" id="KW-1278">Translocase</keyword>
<evidence type="ECO:0000256" key="3">
    <source>
        <dbReference type="ARBA" id="ARBA00022989"/>
    </source>
</evidence>
<feature type="transmembrane region" description="Helical" evidence="5">
    <location>
        <begin position="347"/>
        <end position="366"/>
    </location>
</feature>
<feature type="domain" description="NADH:quinone oxidoreductase/Mrp antiporter transmembrane" evidence="7">
    <location>
        <begin position="136"/>
        <end position="436"/>
    </location>
</feature>
<keyword evidence="5" id="KW-0520">NAD</keyword>
<feature type="transmembrane region" description="Helical" evidence="5">
    <location>
        <begin position="172"/>
        <end position="191"/>
    </location>
</feature>
<dbReference type="Pfam" id="PF00361">
    <property type="entry name" value="Proton_antipo_M"/>
    <property type="match status" value="1"/>
</dbReference>
<dbReference type="GO" id="GO:0042773">
    <property type="term" value="P:ATP synthesis coupled electron transport"/>
    <property type="evidence" value="ECO:0007669"/>
    <property type="project" value="InterPro"/>
</dbReference>
<evidence type="ECO:0000313" key="8">
    <source>
        <dbReference type="EMBL" id="TDT15258.1"/>
    </source>
</evidence>
<comment type="similarity">
    <text evidence="5">Belongs to the complex I subunit 2 family.</text>
</comment>
<evidence type="ECO:0000256" key="6">
    <source>
        <dbReference type="RuleBase" id="RU000320"/>
    </source>
</evidence>
<dbReference type="EMBL" id="SOAU01000001">
    <property type="protein sequence ID" value="TDT15258.1"/>
    <property type="molecule type" value="Genomic_DNA"/>
</dbReference>
<evidence type="ECO:0000256" key="1">
    <source>
        <dbReference type="ARBA" id="ARBA00004127"/>
    </source>
</evidence>
<feature type="transmembrane region" description="Helical" evidence="5">
    <location>
        <begin position="421"/>
        <end position="442"/>
    </location>
</feature>
<gene>
    <name evidence="5" type="primary">nuoN</name>
    <name evidence="8" type="ORF">BDK89_0824</name>
</gene>
<comment type="catalytic activity">
    <reaction evidence="5">
        <text>a quinone + NADH + 5 H(+)(in) = a quinol + NAD(+) + 4 H(+)(out)</text>
        <dbReference type="Rhea" id="RHEA:57888"/>
        <dbReference type="ChEBI" id="CHEBI:15378"/>
        <dbReference type="ChEBI" id="CHEBI:24646"/>
        <dbReference type="ChEBI" id="CHEBI:57540"/>
        <dbReference type="ChEBI" id="CHEBI:57945"/>
        <dbReference type="ChEBI" id="CHEBI:132124"/>
    </reaction>
</comment>
<dbReference type="GO" id="GO:0048038">
    <property type="term" value="F:quinone binding"/>
    <property type="evidence" value="ECO:0007669"/>
    <property type="project" value="UniProtKB-KW"/>
</dbReference>
<evidence type="ECO:0000259" key="7">
    <source>
        <dbReference type="Pfam" id="PF00361"/>
    </source>
</evidence>
<dbReference type="Proteomes" id="UP000294558">
    <property type="component" value="Unassembled WGS sequence"/>
</dbReference>